<dbReference type="Pfam" id="PF18939">
    <property type="entry name" value="DUF5686"/>
    <property type="match status" value="1"/>
</dbReference>
<proteinExistence type="predicted"/>
<keyword evidence="2" id="KW-0732">Signal</keyword>
<feature type="compositionally biased region" description="Polar residues" evidence="1">
    <location>
        <begin position="368"/>
        <end position="386"/>
    </location>
</feature>
<evidence type="ECO:0000313" key="4">
    <source>
        <dbReference type="Proteomes" id="UP000251889"/>
    </source>
</evidence>
<keyword evidence="3" id="KW-0645">Protease</keyword>
<dbReference type="OrthoDB" id="983143at2"/>
<sequence>MKKNLRNITFLSLLFFSFTTLAQTPVSGIRGTIKSDDGTILSFATIFVKQTGTGVAANAEGQYEITGTPRQYDLVFQHLGYKTVVRTVMVEAGKFITLDVSLTPQEFMLKEVVVGGDGEDPAYTIMRKAIAKANYHRNQLDNYAARVYMKGAGKLKDYPWLAKRQLQKAGVEKGRVYISESVSEIKFTRPNKFEEKVISIRSDGKDGNTSPNQFINASFYEPVIAEIVSPLSPKAFSYYKFEYIGSYTDRDYTVSKIKIIPRSKGDNVIDGVISIVEDWWSIHSLDIHTQKLGIDVNMKSVYAPIEEKAWLPVSHQFKIDGKVFGFEFEFKYLATISDYKIKLNPALYVEPKKMEVIDEKIEKQVAKTIQQKNASQPKSKTSPDQSKLQERLASGEEITRKELKSLMKEYEKEEQKKQKEPEVMYETTFKIDSGAYKKDSTYWNALRPIPLTQEEVKGYQKSDSMAVIERKKEVGDTVKTSKHKGFQITDLILGDSYKVGKHSNFKIHFPMPGFNTVEGWNFVYKVSFGTIRQDSAKTRITITPAFRYAFAREVGSGYLRINIRNKKHQFVADGGRYIKQYNGDQPILPIVNDFTTLFMEKNLMKIYERRYIDLKYTRRISDYVSVSVDGSWSQRHELQNNTNWKLIDWKNVDGYTQNRPVNEELGNTGFPDHEAFVGHANVTLRPWLKFKKRNDRRQEIENSSPTFMIDYRSGIPALGGDVDFKQVELGIRHQFKVGVRGTFDYLLRAGTFLTREQMYFMDYKHFLGNKTPFSTSDPVGSFRLLDYYQYSTDADGAYFAGSAHYQFRKFLATRFPFIRMMGIRENVFVNYLATPASKNYTELGYSINGILRIFRLEAAASFLDGKFLDYGFRIGIATNIVVNFND</sequence>
<dbReference type="EMBL" id="QMFY01000001">
    <property type="protein sequence ID" value="RAW02978.1"/>
    <property type="molecule type" value="Genomic_DNA"/>
</dbReference>
<dbReference type="AlphaFoldDB" id="A0A364YAW5"/>
<dbReference type="Gene3D" id="2.60.40.1120">
    <property type="entry name" value="Carboxypeptidase-like, regulatory domain"/>
    <property type="match status" value="1"/>
</dbReference>
<accession>A0A364YAW5</accession>
<dbReference type="InterPro" id="IPR008969">
    <property type="entry name" value="CarboxyPept-like_regulatory"/>
</dbReference>
<name>A0A364YAW5_9BACT</name>
<dbReference type="Pfam" id="PF13715">
    <property type="entry name" value="CarbopepD_reg_2"/>
    <property type="match status" value="1"/>
</dbReference>
<organism evidence="3 4">
    <name type="scientific">Pseudochryseolinea flava</name>
    <dbReference type="NCBI Taxonomy" id="2059302"/>
    <lineage>
        <taxon>Bacteria</taxon>
        <taxon>Pseudomonadati</taxon>
        <taxon>Bacteroidota</taxon>
        <taxon>Cytophagia</taxon>
        <taxon>Cytophagales</taxon>
        <taxon>Fulvivirgaceae</taxon>
        <taxon>Pseudochryseolinea</taxon>
    </lineage>
</organism>
<dbReference type="GO" id="GO:0004180">
    <property type="term" value="F:carboxypeptidase activity"/>
    <property type="evidence" value="ECO:0007669"/>
    <property type="project" value="UniProtKB-KW"/>
</dbReference>
<gene>
    <name evidence="3" type="ORF">DQQ10_02420</name>
</gene>
<dbReference type="InterPro" id="IPR043741">
    <property type="entry name" value="DUF5686"/>
</dbReference>
<keyword evidence="3" id="KW-0378">Hydrolase</keyword>
<reference evidence="3 4" key="1">
    <citation type="submission" date="2018-06" db="EMBL/GenBank/DDBJ databases">
        <title>Chryseolinea flavus sp. nov., a member of the phylum Bacteroidetes isolated from soil.</title>
        <authorList>
            <person name="Li Y."/>
            <person name="Wang J."/>
        </authorList>
    </citation>
    <scope>NUCLEOTIDE SEQUENCE [LARGE SCALE GENOMIC DNA]</scope>
    <source>
        <strain evidence="3 4">SDU1-6</strain>
    </source>
</reference>
<dbReference type="Proteomes" id="UP000251889">
    <property type="component" value="Unassembled WGS sequence"/>
</dbReference>
<evidence type="ECO:0000313" key="3">
    <source>
        <dbReference type="EMBL" id="RAW02978.1"/>
    </source>
</evidence>
<comment type="caution">
    <text evidence="3">The sequence shown here is derived from an EMBL/GenBank/DDBJ whole genome shotgun (WGS) entry which is preliminary data.</text>
</comment>
<keyword evidence="3" id="KW-0121">Carboxypeptidase</keyword>
<feature type="chain" id="PRO_5016594168" evidence="2">
    <location>
        <begin position="23"/>
        <end position="886"/>
    </location>
</feature>
<feature type="region of interest" description="Disordered" evidence="1">
    <location>
        <begin position="368"/>
        <end position="394"/>
    </location>
</feature>
<evidence type="ECO:0000256" key="1">
    <source>
        <dbReference type="SAM" id="MobiDB-lite"/>
    </source>
</evidence>
<feature type="signal peptide" evidence="2">
    <location>
        <begin position="1"/>
        <end position="22"/>
    </location>
</feature>
<dbReference type="RefSeq" id="WP_112745192.1">
    <property type="nucleotide sequence ID" value="NZ_QMFY01000001.1"/>
</dbReference>
<evidence type="ECO:0000256" key="2">
    <source>
        <dbReference type="SAM" id="SignalP"/>
    </source>
</evidence>
<protein>
    <submittedName>
        <fullName evidence="3">Carboxypeptidase-like regulatory domain-containing protein</fullName>
    </submittedName>
</protein>
<keyword evidence="4" id="KW-1185">Reference proteome</keyword>
<dbReference type="SUPFAM" id="SSF49464">
    <property type="entry name" value="Carboxypeptidase regulatory domain-like"/>
    <property type="match status" value="1"/>
</dbReference>